<dbReference type="CTD" id="36339657"/>
<gene>
    <name evidence="2" type="ORF">EGR_03942</name>
</gene>
<dbReference type="AlphaFoldDB" id="W6USC6"/>
<dbReference type="Proteomes" id="UP000019149">
    <property type="component" value="Unassembled WGS sequence"/>
</dbReference>
<comment type="caution">
    <text evidence="2">The sequence shown here is derived from an EMBL/GenBank/DDBJ whole genome shotgun (WGS) entry which is preliminary data.</text>
</comment>
<keyword evidence="1" id="KW-0732">Signal</keyword>
<dbReference type="EMBL" id="APAU02000022">
    <property type="protein sequence ID" value="EUB61267.1"/>
    <property type="molecule type" value="Genomic_DNA"/>
</dbReference>
<dbReference type="RefSeq" id="XP_024352463.1">
    <property type="nucleotide sequence ID" value="XM_024493191.1"/>
</dbReference>
<proteinExistence type="predicted"/>
<evidence type="ECO:0000313" key="2">
    <source>
        <dbReference type="EMBL" id="EUB61267.1"/>
    </source>
</evidence>
<evidence type="ECO:0000256" key="1">
    <source>
        <dbReference type="SAM" id="SignalP"/>
    </source>
</evidence>
<name>W6USC6_ECHGR</name>
<dbReference type="GeneID" id="36339657"/>
<feature type="signal peptide" evidence="1">
    <location>
        <begin position="1"/>
        <end position="25"/>
    </location>
</feature>
<feature type="chain" id="PRO_5004885284" evidence="1">
    <location>
        <begin position="26"/>
        <end position="198"/>
    </location>
</feature>
<protein>
    <submittedName>
        <fullName evidence="2">Uncharacterized protein</fullName>
    </submittedName>
</protein>
<organism evidence="2 3">
    <name type="scientific">Echinococcus granulosus</name>
    <name type="common">Hydatid tapeworm</name>
    <dbReference type="NCBI Taxonomy" id="6210"/>
    <lineage>
        <taxon>Eukaryota</taxon>
        <taxon>Metazoa</taxon>
        <taxon>Spiralia</taxon>
        <taxon>Lophotrochozoa</taxon>
        <taxon>Platyhelminthes</taxon>
        <taxon>Cestoda</taxon>
        <taxon>Eucestoda</taxon>
        <taxon>Cyclophyllidea</taxon>
        <taxon>Taeniidae</taxon>
        <taxon>Echinococcus</taxon>
        <taxon>Echinococcus granulosus group</taxon>
    </lineage>
</organism>
<accession>W6USC6</accession>
<reference evidence="2 3" key="1">
    <citation type="journal article" date="2013" name="Nat. Genet.">
        <title>The genome of the hydatid tapeworm Echinococcus granulosus.</title>
        <authorList>
            <person name="Zheng H."/>
            <person name="Zhang W."/>
            <person name="Zhang L."/>
            <person name="Zhang Z."/>
            <person name="Li J."/>
            <person name="Lu G."/>
            <person name="Zhu Y."/>
            <person name="Wang Y."/>
            <person name="Huang Y."/>
            <person name="Liu J."/>
            <person name="Kang H."/>
            <person name="Chen J."/>
            <person name="Wang L."/>
            <person name="Chen A."/>
            <person name="Yu S."/>
            <person name="Gao Z."/>
            <person name="Jin L."/>
            <person name="Gu W."/>
            <person name="Wang Z."/>
            <person name="Zhao L."/>
            <person name="Shi B."/>
            <person name="Wen H."/>
            <person name="Lin R."/>
            <person name="Jones M.K."/>
            <person name="Brejova B."/>
            <person name="Vinar T."/>
            <person name="Zhao G."/>
            <person name="McManus D.P."/>
            <person name="Chen Z."/>
            <person name="Zhou Y."/>
            <person name="Wang S."/>
        </authorList>
    </citation>
    <scope>NUCLEOTIDE SEQUENCE [LARGE SCALE GENOMIC DNA]</scope>
</reference>
<dbReference type="KEGG" id="egl:EGR_03942"/>
<evidence type="ECO:0000313" key="3">
    <source>
        <dbReference type="Proteomes" id="UP000019149"/>
    </source>
</evidence>
<sequence length="198" mass="22842">MPPRLVSQSHLWFFLRIWICSLIDSEHFEPQARKIMISCLVACLTMQILKSSRVLAAPILPFAAKPFGMRLMLETLSTLSLITIHALSTVKVGNWQLHSRKTRQTKFHCKNQLAMFFVAVNAWKLTQRFSLGMLFERIFKCSHFTINHRKGVVVFTYPISLLDKLIPVYESVDVCWFEVIPFASNSELFFSQNKSSPS</sequence>
<keyword evidence="3" id="KW-1185">Reference proteome</keyword>